<dbReference type="Proteomes" id="UP000716906">
    <property type="component" value="Unassembled WGS sequence"/>
</dbReference>
<comment type="caution">
    <text evidence="5">The sequence shown here is derived from an EMBL/GenBank/DDBJ whole genome shotgun (WGS) entry which is preliminary data.</text>
</comment>
<dbReference type="InterPro" id="IPR050555">
    <property type="entry name" value="Bact_Solute-Bind_Prot2"/>
</dbReference>
<evidence type="ECO:0000259" key="4">
    <source>
        <dbReference type="Pfam" id="PF13407"/>
    </source>
</evidence>
<accession>A0ABS2EBA8</accession>
<dbReference type="InterPro" id="IPR025997">
    <property type="entry name" value="SBP_2_dom"/>
</dbReference>
<evidence type="ECO:0000256" key="2">
    <source>
        <dbReference type="ARBA" id="ARBA00022729"/>
    </source>
</evidence>
<protein>
    <submittedName>
        <fullName evidence="5">Substrate-binding domain-containing protein</fullName>
    </submittedName>
</protein>
<dbReference type="SUPFAM" id="SSF53822">
    <property type="entry name" value="Periplasmic binding protein-like I"/>
    <property type="match status" value="1"/>
</dbReference>
<dbReference type="Pfam" id="PF13407">
    <property type="entry name" value="Peripla_BP_4"/>
    <property type="match status" value="1"/>
</dbReference>
<evidence type="ECO:0000313" key="5">
    <source>
        <dbReference type="EMBL" id="MBM6738922.1"/>
    </source>
</evidence>
<dbReference type="PANTHER" id="PTHR30036">
    <property type="entry name" value="D-XYLOSE-BINDING PERIPLASMIC PROTEIN"/>
    <property type="match status" value="1"/>
</dbReference>
<feature type="domain" description="Periplasmic binding protein" evidence="4">
    <location>
        <begin position="61"/>
        <end position="304"/>
    </location>
</feature>
<proteinExistence type="predicted"/>
<reference evidence="5 6" key="1">
    <citation type="journal article" date="2021" name="Sci. Rep.">
        <title>The distribution of antibiotic resistance genes in chicken gut microbiota commensals.</title>
        <authorList>
            <person name="Juricova H."/>
            <person name="Matiasovicova J."/>
            <person name="Kubasova T."/>
            <person name="Cejkova D."/>
            <person name="Rychlik I."/>
        </authorList>
    </citation>
    <scope>NUCLEOTIDE SEQUENCE [LARGE SCALE GENOMIC DNA]</scope>
    <source>
        <strain evidence="5 6">An773</strain>
    </source>
</reference>
<organism evidence="5 6">
    <name type="scientific">Faecalicatena fissicatena</name>
    <dbReference type="NCBI Taxonomy" id="290055"/>
    <lineage>
        <taxon>Bacteria</taxon>
        <taxon>Bacillati</taxon>
        <taxon>Bacillota</taxon>
        <taxon>Clostridia</taxon>
        <taxon>Lachnospirales</taxon>
        <taxon>Lachnospiraceae</taxon>
        <taxon>Faecalicatena</taxon>
    </lineage>
</organism>
<sequence length="360" mass="39004">MKLKRLAAAAAALIAAAGLLLTACADTSQETSQEPSGEMEKETDEGIRIGITFDTFVLERWTRDRDVFVDTARKLGATVDVQTANGDVEKQKAQIRKFTEENMDAIVVVATDCYALSEEVKDARNKGIQVISYDRLIQGEQTDLYITVDNEMVGALMAQSIKENLPDGGNVVMICGPEADSNSMDVVNGFEAELGEGPWKIVYKSHVKSWTPENGTQAVADAFAGTEEQIDAVMCGNDGLAGYVIRSLSERQLAGDVVVVGQDADLEACQRIVEGTQAMTVFKPINDLAKEAAECTVKLAKGEQITGDLLDASDVKENEDGQKVPYYGLEPVAVTKENMDSVIISSGFHSREEVYLNVEN</sequence>
<keyword evidence="6" id="KW-1185">Reference proteome</keyword>
<dbReference type="Gene3D" id="3.40.50.2300">
    <property type="match status" value="2"/>
</dbReference>
<gene>
    <name evidence="5" type="ORF">H7U36_12560</name>
</gene>
<feature type="chain" id="PRO_5046975547" evidence="3">
    <location>
        <begin position="26"/>
        <end position="360"/>
    </location>
</feature>
<dbReference type="EMBL" id="JACLYY010000013">
    <property type="protein sequence ID" value="MBM6738922.1"/>
    <property type="molecule type" value="Genomic_DNA"/>
</dbReference>
<feature type="signal peptide" evidence="3">
    <location>
        <begin position="1"/>
        <end position="25"/>
    </location>
</feature>
<name>A0ABS2EBA8_9FIRM</name>
<evidence type="ECO:0000256" key="3">
    <source>
        <dbReference type="SAM" id="SignalP"/>
    </source>
</evidence>
<comment type="subcellular location">
    <subcellularLocation>
        <location evidence="1">Cell envelope</location>
    </subcellularLocation>
</comment>
<evidence type="ECO:0000256" key="1">
    <source>
        <dbReference type="ARBA" id="ARBA00004196"/>
    </source>
</evidence>
<dbReference type="PROSITE" id="PS51257">
    <property type="entry name" value="PROKAR_LIPOPROTEIN"/>
    <property type="match status" value="1"/>
</dbReference>
<dbReference type="PANTHER" id="PTHR30036:SF1">
    <property type="entry name" value="D-XYLOSE-BINDING PERIPLASMIC PROTEIN"/>
    <property type="match status" value="1"/>
</dbReference>
<dbReference type="InterPro" id="IPR028082">
    <property type="entry name" value="Peripla_BP_I"/>
</dbReference>
<evidence type="ECO:0000313" key="6">
    <source>
        <dbReference type="Proteomes" id="UP000716906"/>
    </source>
</evidence>
<keyword evidence="2 3" id="KW-0732">Signal</keyword>